<dbReference type="PANTHER" id="PTHR22916">
    <property type="entry name" value="GLYCOSYLTRANSFERASE"/>
    <property type="match status" value="1"/>
</dbReference>
<evidence type="ECO:0000313" key="2">
    <source>
        <dbReference type="EMBL" id="MCF1713204.1"/>
    </source>
</evidence>
<dbReference type="CDD" id="cd06433">
    <property type="entry name" value="GT_2_WfgS_like"/>
    <property type="match status" value="1"/>
</dbReference>
<dbReference type="SUPFAM" id="SSF53448">
    <property type="entry name" value="Nucleotide-diphospho-sugar transferases"/>
    <property type="match status" value="1"/>
</dbReference>
<sequence>MDSTEPFFSIIIVVYNGAKTISSAIDSVLAQVFTNFELVIIDGGSKDNTVSIIKNYGNKIHFFNSEPDHGIYDAMNKGIAAAKGEYLYFLGSDDTLLNENVLQQVADSINRHPADLIYGNVLMSISGQRYDGAFSFANLLTKNISHQAIFYKRTIFQQLGGYNLEYKLHADWDFNLKCFTSPTIQTQFMDVLVARFTEGNTSSKPDRDFIKSGLIPDIIRYNSKNPDFLRSIANFDFLWRQIRNASIKNVTDIKLTGLKAPYLDQMIRFQSNIRPALLSSGFISKGMMTLCYLYCKLKKAI</sequence>
<dbReference type="PANTHER" id="PTHR22916:SF3">
    <property type="entry name" value="UDP-GLCNAC:BETAGAL BETA-1,3-N-ACETYLGLUCOSAMINYLTRANSFERASE-LIKE PROTEIN 1"/>
    <property type="match status" value="1"/>
</dbReference>
<feature type="domain" description="Glycosyltransferase 2-like" evidence="1">
    <location>
        <begin position="9"/>
        <end position="133"/>
    </location>
</feature>
<reference evidence="2 3" key="1">
    <citation type="submission" date="2022-01" db="EMBL/GenBank/DDBJ databases">
        <title>Flavihumibacter sp. nov., isolated from sediment of a river.</title>
        <authorList>
            <person name="Liu H."/>
        </authorList>
    </citation>
    <scope>NUCLEOTIDE SEQUENCE [LARGE SCALE GENOMIC DNA]</scope>
    <source>
        <strain evidence="2 3">RY-1</strain>
    </source>
</reference>
<dbReference type="InterPro" id="IPR029044">
    <property type="entry name" value="Nucleotide-diphossugar_trans"/>
</dbReference>
<comment type="caution">
    <text evidence="2">The sequence shown here is derived from an EMBL/GenBank/DDBJ whole genome shotgun (WGS) entry which is preliminary data.</text>
</comment>
<dbReference type="Pfam" id="PF00535">
    <property type="entry name" value="Glycos_transf_2"/>
    <property type="match status" value="1"/>
</dbReference>
<organism evidence="2 3">
    <name type="scientific">Flavihumibacter fluminis</name>
    <dbReference type="NCBI Taxonomy" id="2909236"/>
    <lineage>
        <taxon>Bacteria</taxon>
        <taxon>Pseudomonadati</taxon>
        <taxon>Bacteroidota</taxon>
        <taxon>Chitinophagia</taxon>
        <taxon>Chitinophagales</taxon>
        <taxon>Chitinophagaceae</taxon>
        <taxon>Flavihumibacter</taxon>
    </lineage>
</organism>
<protein>
    <submittedName>
        <fullName evidence="2">Glycosyltransferase</fullName>
    </submittedName>
</protein>
<dbReference type="InterPro" id="IPR001173">
    <property type="entry name" value="Glyco_trans_2-like"/>
</dbReference>
<proteinExistence type="predicted"/>
<gene>
    <name evidence="2" type="ORF">L0U88_01015</name>
</gene>
<evidence type="ECO:0000313" key="3">
    <source>
        <dbReference type="Proteomes" id="UP001200145"/>
    </source>
</evidence>
<keyword evidence="3" id="KW-1185">Reference proteome</keyword>
<dbReference type="Proteomes" id="UP001200145">
    <property type="component" value="Unassembled WGS sequence"/>
</dbReference>
<accession>A0ABS9BC81</accession>
<name>A0ABS9BC81_9BACT</name>
<dbReference type="RefSeq" id="WP_234863665.1">
    <property type="nucleotide sequence ID" value="NZ_JAKEVY010000001.1"/>
</dbReference>
<dbReference type="Gene3D" id="3.90.550.10">
    <property type="entry name" value="Spore Coat Polysaccharide Biosynthesis Protein SpsA, Chain A"/>
    <property type="match status" value="1"/>
</dbReference>
<dbReference type="EMBL" id="JAKEVY010000001">
    <property type="protein sequence ID" value="MCF1713204.1"/>
    <property type="molecule type" value="Genomic_DNA"/>
</dbReference>
<evidence type="ECO:0000259" key="1">
    <source>
        <dbReference type="Pfam" id="PF00535"/>
    </source>
</evidence>